<evidence type="ECO:0000313" key="5">
    <source>
        <dbReference type="Proteomes" id="UP000271256"/>
    </source>
</evidence>
<dbReference type="SUPFAM" id="SSF51261">
    <property type="entry name" value="Duplicated hybrid motif"/>
    <property type="match status" value="1"/>
</dbReference>
<dbReference type="Pfam" id="PF01464">
    <property type="entry name" value="SLT"/>
    <property type="match status" value="1"/>
</dbReference>
<dbReference type="SUPFAM" id="SSF53955">
    <property type="entry name" value="Lysozyme-like"/>
    <property type="match status" value="1"/>
</dbReference>
<evidence type="ECO:0000313" key="4">
    <source>
        <dbReference type="EMBL" id="RKO65693.1"/>
    </source>
</evidence>
<dbReference type="GO" id="GO:0004222">
    <property type="term" value="F:metalloendopeptidase activity"/>
    <property type="evidence" value="ECO:0007669"/>
    <property type="project" value="TreeGrafter"/>
</dbReference>
<dbReference type="PANTHER" id="PTHR21666">
    <property type="entry name" value="PEPTIDASE-RELATED"/>
    <property type="match status" value="1"/>
</dbReference>
<keyword evidence="1" id="KW-0812">Transmembrane</keyword>
<dbReference type="OrthoDB" id="9814460at2"/>
<dbReference type="CDD" id="cd12797">
    <property type="entry name" value="M23_peptidase"/>
    <property type="match status" value="1"/>
</dbReference>
<feature type="domain" description="M23ase beta-sheet core" evidence="3">
    <location>
        <begin position="476"/>
        <end position="578"/>
    </location>
</feature>
<dbReference type="InterPro" id="IPR050570">
    <property type="entry name" value="Cell_wall_metabolism_enzyme"/>
</dbReference>
<dbReference type="Proteomes" id="UP000271256">
    <property type="component" value="Unassembled WGS sequence"/>
</dbReference>
<name>A0A494WSH9_9FIRM</name>
<dbReference type="Gene3D" id="1.10.530.10">
    <property type="match status" value="1"/>
</dbReference>
<keyword evidence="5" id="KW-1185">Reference proteome</keyword>
<dbReference type="InterPro" id="IPR023346">
    <property type="entry name" value="Lysozyme-like_dom_sf"/>
</dbReference>
<accession>A0A494WSH9</accession>
<dbReference type="EMBL" id="RBWE01000001">
    <property type="protein sequence ID" value="RKO65693.1"/>
    <property type="molecule type" value="Genomic_DNA"/>
</dbReference>
<proteinExistence type="predicted"/>
<feature type="domain" description="Transglycosylase SLT" evidence="2">
    <location>
        <begin position="312"/>
        <end position="395"/>
    </location>
</feature>
<dbReference type="InterPro" id="IPR016047">
    <property type="entry name" value="M23ase_b-sheet_dom"/>
</dbReference>
<dbReference type="AlphaFoldDB" id="A0A494WSH9"/>
<dbReference type="PANTHER" id="PTHR21666:SF270">
    <property type="entry name" value="MUREIN HYDROLASE ACTIVATOR ENVC"/>
    <property type="match status" value="1"/>
</dbReference>
<evidence type="ECO:0000256" key="1">
    <source>
        <dbReference type="SAM" id="Phobius"/>
    </source>
</evidence>
<dbReference type="InterPro" id="IPR011055">
    <property type="entry name" value="Dup_hybrid_motif"/>
</dbReference>
<dbReference type="InterPro" id="IPR008258">
    <property type="entry name" value="Transglycosylase_SLT_dom_1"/>
</dbReference>
<dbReference type="Gene3D" id="2.70.70.10">
    <property type="entry name" value="Glucose Permease (Domain IIA)"/>
    <property type="match status" value="1"/>
</dbReference>
<gene>
    <name evidence="4" type="ORF">D7024_01055</name>
</gene>
<reference evidence="4 5" key="1">
    <citation type="submission" date="2018-10" db="EMBL/GenBank/DDBJ databases">
        <authorList>
            <person name="Grouzdev D.S."/>
            <person name="Krutkina M.S."/>
            <person name="Tourova T.P."/>
            <person name="Nazina T.N."/>
        </authorList>
    </citation>
    <scope>NUCLEOTIDE SEQUENCE [LARGE SCALE GENOMIC DNA]</scope>
    <source>
        <strain evidence="4 5">435</strain>
    </source>
</reference>
<keyword evidence="1" id="KW-1133">Transmembrane helix</keyword>
<dbReference type="Pfam" id="PF01551">
    <property type="entry name" value="Peptidase_M23"/>
    <property type="match status" value="1"/>
</dbReference>
<evidence type="ECO:0000259" key="2">
    <source>
        <dbReference type="Pfam" id="PF01464"/>
    </source>
</evidence>
<keyword evidence="1" id="KW-0472">Membrane</keyword>
<feature type="transmembrane region" description="Helical" evidence="1">
    <location>
        <begin position="24"/>
        <end position="53"/>
    </location>
</feature>
<sequence length="585" mass="66246">MLDYLKKAAGRAVKRAARAGVRKLLLLLLPYLVPFIPFLVVLFLVAVLVAATYSAMAPGSYLTGVDPSPEDKEIQQKYEQLCNKYNVADTWLVNPGEPSRQGGPDYESSPDHPYYPNRGRGKNIGAMVDRYRQDLKLALTWGQVHGACLFRNYVTGEREITDGQREKTAKDLHPYFYYKESEVTVCSKDGCDTYTVYLLVEAYTIQGHYQYHYEWVTETYGEGENAYTITYERLKDVQQILPDKWQRLKDWMKQEYNLENDAGEVELARTWLWEATRGFDEQTEWLNWLVNNVSYASIASSAMIPPELVPFFKEAEERFGIPWWFLAAMAFKESSFNPGAENLDTHCYGLMQVSPSNWEHYAPLLGFDPVMDRDNPRAQVMVGAYLLKNYLGSVDWEGDWKEQTLPGLVRYGGFIEVPPGKPYGSVKEWCRAEYASIIWELAESFRDVPGTWPVPGYSTISSYFGWRIRPFTGEKQFHKGIDIPAPEGTPVVSVSGGVVTFVGWENPNDPGQGYGLYMTVRDGQHLYLYAHLSRTDVVKGQTVQPGQQVGAVGNTGISTGPHLHFGVQDLSGGNWIDPLLVVQPQ</sequence>
<organism evidence="4 5">
    <name type="scientific">Desulfofundulus salinus</name>
    <dbReference type="NCBI Taxonomy" id="2419843"/>
    <lineage>
        <taxon>Bacteria</taxon>
        <taxon>Bacillati</taxon>
        <taxon>Bacillota</taxon>
        <taxon>Clostridia</taxon>
        <taxon>Eubacteriales</taxon>
        <taxon>Peptococcaceae</taxon>
        <taxon>Desulfofundulus</taxon>
    </lineage>
</organism>
<evidence type="ECO:0000259" key="3">
    <source>
        <dbReference type="Pfam" id="PF01551"/>
    </source>
</evidence>
<comment type="caution">
    <text evidence="4">The sequence shown here is derived from an EMBL/GenBank/DDBJ whole genome shotgun (WGS) entry which is preliminary data.</text>
</comment>
<protein>
    <submittedName>
        <fullName evidence="4">Peptidase M23</fullName>
    </submittedName>
</protein>